<keyword evidence="7" id="KW-1185">Reference proteome</keyword>
<keyword evidence="2 3" id="KW-0064">Aspartyl protease</keyword>
<evidence type="ECO:0000256" key="1">
    <source>
        <dbReference type="ARBA" id="ARBA00007447"/>
    </source>
</evidence>
<dbReference type="Proteomes" id="UP001479436">
    <property type="component" value="Unassembled WGS sequence"/>
</dbReference>
<dbReference type="PANTHER" id="PTHR47966:SF51">
    <property type="entry name" value="BETA-SITE APP-CLEAVING ENZYME, ISOFORM A-RELATED"/>
    <property type="match status" value="1"/>
</dbReference>
<dbReference type="Pfam" id="PF00026">
    <property type="entry name" value="Asp"/>
    <property type="match status" value="1"/>
</dbReference>
<dbReference type="PROSITE" id="PS51767">
    <property type="entry name" value="PEPTIDASE_A1"/>
    <property type="match status" value="1"/>
</dbReference>
<proteinExistence type="inferred from homology"/>
<dbReference type="InterPro" id="IPR001461">
    <property type="entry name" value="Aspartic_peptidase_A1"/>
</dbReference>
<evidence type="ECO:0000313" key="6">
    <source>
        <dbReference type="EMBL" id="KAK9763529.1"/>
    </source>
</evidence>
<keyword evidence="3" id="KW-0645">Protease</keyword>
<accession>A0ABR2WPV5</accession>
<dbReference type="SUPFAM" id="SSF50630">
    <property type="entry name" value="Acid proteases"/>
    <property type="match status" value="1"/>
</dbReference>
<evidence type="ECO:0000259" key="5">
    <source>
        <dbReference type="PROSITE" id="PS51767"/>
    </source>
</evidence>
<dbReference type="EC" id="3.4.23.25" evidence="6"/>
<dbReference type="PANTHER" id="PTHR47966">
    <property type="entry name" value="BETA-SITE APP-CLEAVING ENZYME, ISOFORM A-RELATED"/>
    <property type="match status" value="1"/>
</dbReference>
<keyword evidence="3 6" id="KW-0378">Hydrolase</keyword>
<evidence type="ECO:0000256" key="4">
    <source>
        <dbReference type="SAM" id="SignalP"/>
    </source>
</evidence>
<dbReference type="Gene3D" id="2.40.70.10">
    <property type="entry name" value="Acid Proteases"/>
    <property type="match status" value="2"/>
</dbReference>
<dbReference type="InterPro" id="IPR021109">
    <property type="entry name" value="Peptidase_aspartic_dom_sf"/>
</dbReference>
<evidence type="ECO:0000313" key="7">
    <source>
        <dbReference type="Proteomes" id="UP001479436"/>
    </source>
</evidence>
<dbReference type="EMBL" id="JASJQH010000618">
    <property type="protein sequence ID" value="KAK9763529.1"/>
    <property type="molecule type" value="Genomic_DNA"/>
</dbReference>
<dbReference type="InterPro" id="IPR033121">
    <property type="entry name" value="PEPTIDASE_A1"/>
</dbReference>
<gene>
    <name evidence="6" type="primary">APR1_4</name>
    <name evidence="6" type="ORF">K7432_009710</name>
</gene>
<dbReference type="GO" id="GO:0004190">
    <property type="term" value="F:aspartic-type endopeptidase activity"/>
    <property type="evidence" value="ECO:0007669"/>
    <property type="project" value="UniProtKB-EC"/>
</dbReference>
<evidence type="ECO:0000256" key="2">
    <source>
        <dbReference type="ARBA" id="ARBA00022750"/>
    </source>
</evidence>
<dbReference type="PRINTS" id="PR00792">
    <property type="entry name" value="PEPSIN"/>
</dbReference>
<dbReference type="InterPro" id="IPR001969">
    <property type="entry name" value="Aspartic_peptidase_AS"/>
</dbReference>
<comment type="similarity">
    <text evidence="1 3">Belongs to the peptidase A1 family.</text>
</comment>
<keyword evidence="4" id="KW-0732">Signal</keyword>
<name>A0ABR2WPV5_9FUNG</name>
<feature type="domain" description="Peptidase A1" evidence="5">
    <location>
        <begin position="63"/>
        <end position="364"/>
    </location>
</feature>
<reference evidence="6 7" key="1">
    <citation type="submission" date="2023-04" db="EMBL/GenBank/DDBJ databases">
        <title>Genome of Basidiobolus ranarum AG-B5.</title>
        <authorList>
            <person name="Stajich J.E."/>
            <person name="Carter-House D."/>
            <person name="Gryganskyi A."/>
        </authorList>
    </citation>
    <scope>NUCLEOTIDE SEQUENCE [LARGE SCALE GENOMIC DNA]</scope>
    <source>
        <strain evidence="6 7">AG-B5</strain>
    </source>
</reference>
<comment type="caution">
    <text evidence="6">The sequence shown here is derived from an EMBL/GenBank/DDBJ whole genome shotgun (WGS) entry which is preliminary data.</text>
</comment>
<organism evidence="6 7">
    <name type="scientific">Basidiobolus ranarum</name>
    <dbReference type="NCBI Taxonomy" id="34480"/>
    <lineage>
        <taxon>Eukaryota</taxon>
        <taxon>Fungi</taxon>
        <taxon>Fungi incertae sedis</taxon>
        <taxon>Zoopagomycota</taxon>
        <taxon>Entomophthoromycotina</taxon>
        <taxon>Basidiobolomycetes</taxon>
        <taxon>Basidiobolales</taxon>
        <taxon>Basidiobolaceae</taxon>
        <taxon>Basidiobolus</taxon>
    </lineage>
</organism>
<feature type="signal peptide" evidence="4">
    <location>
        <begin position="1"/>
        <end position="16"/>
    </location>
</feature>
<feature type="chain" id="PRO_5046617189" evidence="4">
    <location>
        <begin position="17"/>
        <end position="367"/>
    </location>
</feature>
<sequence>MKYSICLLGLISLVEAGIFRIPLTRFESDAETVARAIRNNTEGVFSSASSKNIPLQNENDLSYYGEITIGTPPQKFTVILDTGSADLWIPSASCQGVACLNHNRYKASASKTHKAIGKNFTTQYGDYVVSGTISQDVVNIGGLKIPQQRFGQATVEDDGFEYIVADGMLGLGFQGLSKTKQPPLFYNIAKDKSISDPVFAFWLGKYPLGGELTIGGVDPARFAGTIKYSPVVRQEYWEIKVNGLTIGDKNVPLSVKTAAVDTGTTLINLPTKEAIELHSFIGAQYTDDGKFILACDKQYPIINFNFNGINFPLVPDDYVIRGDGFCISGFRAVDYDRPVIILGEPFLRRYYSVFDFGKKRVGFAPSK</sequence>
<protein>
    <submittedName>
        <fullName evidence="6">Aspartic proteinase</fullName>
        <ecNumber evidence="6">3.4.23.25</ecNumber>
    </submittedName>
</protein>
<evidence type="ECO:0000256" key="3">
    <source>
        <dbReference type="RuleBase" id="RU000454"/>
    </source>
</evidence>
<dbReference type="PROSITE" id="PS00141">
    <property type="entry name" value="ASP_PROTEASE"/>
    <property type="match status" value="2"/>
</dbReference>